<gene>
    <name evidence="2" type="ORF">CAMRE0001_2912</name>
</gene>
<feature type="coiled-coil region" evidence="1">
    <location>
        <begin position="110"/>
        <end position="144"/>
    </location>
</feature>
<evidence type="ECO:0000313" key="3">
    <source>
        <dbReference type="Proteomes" id="UP000003082"/>
    </source>
</evidence>
<evidence type="ECO:0000313" key="2">
    <source>
        <dbReference type="EMBL" id="EEF13887.1"/>
    </source>
</evidence>
<sequence length="185" mass="20327">MKFNRFAWRACLEQFRRALFKIRKFKSEICGFALNFTQICRYAFKFKGAAMDVKININLSSNLMNFGKNDFAVAGGANLNAGPLSLKSENLQSGDRGDILRGASNPAGGANESESSADILKKQLEKLQKRLKELEVAIKQVKAGKNPYAKEMAASLEAQKGAVFAQIMQISARILQMQAGGNSQI</sequence>
<dbReference type="EMBL" id="ACFU01000012">
    <property type="protein sequence ID" value="EEF13887.1"/>
    <property type="molecule type" value="Genomic_DNA"/>
</dbReference>
<proteinExistence type="predicted"/>
<keyword evidence="1" id="KW-0175">Coiled coil</keyword>
<comment type="caution">
    <text evidence="2">The sequence shown here is derived from an EMBL/GenBank/DDBJ whole genome shotgun (WGS) entry which is preliminary data.</text>
</comment>
<accession>B9D270</accession>
<keyword evidence="3" id="KW-1185">Reference proteome</keyword>
<dbReference type="Proteomes" id="UP000003082">
    <property type="component" value="Unassembled WGS sequence"/>
</dbReference>
<name>B9D270_CAMRE</name>
<dbReference type="STRING" id="553218.CAMRE0001_2912"/>
<dbReference type="eggNOG" id="ENOG5032MK2">
    <property type="taxonomic scope" value="Bacteria"/>
</dbReference>
<organism evidence="2 3">
    <name type="scientific">Campylobacter rectus RM3267</name>
    <dbReference type="NCBI Taxonomy" id="553218"/>
    <lineage>
        <taxon>Bacteria</taxon>
        <taxon>Pseudomonadati</taxon>
        <taxon>Campylobacterota</taxon>
        <taxon>Epsilonproteobacteria</taxon>
        <taxon>Campylobacterales</taxon>
        <taxon>Campylobacteraceae</taxon>
        <taxon>Campylobacter</taxon>
    </lineage>
</organism>
<protein>
    <submittedName>
        <fullName evidence="2">Uncharacterized protein</fullName>
    </submittedName>
</protein>
<evidence type="ECO:0000256" key="1">
    <source>
        <dbReference type="SAM" id="Coils"/>
    </source>
</evidence>
<reference evidence="2 3" key="1">
    <citation type="submission" date="2008-08" db="EMBL/GenBank/DDBJ databases">
        <authorList>
            <person name="Madupu R."/>
            <person name="Durkin A.S."/>
            <person name="Torralba M."/>
            <person name="Methe B."/>
            <person name="Sutton G.G."/>
            <person name="Strausberg R.L."/>
            <person name="Nelson K.E."/>
        </authorList>
    </citation>
    <scope>NUCLEOTIDE SEQUENCE [LARGE SCALE GENOMIC DNA]</scope>
    <source>
        <strain evidence="2 3">RM3267</strain>
    </source>
</reference>
<dbReference type="AlphaFoldDB" id="B9D270"/>